<proteinExistence type="predicted"/>
<dbReference type="InterPro" id="IPR034904">
    <property type="entry name" value="FSCA_dom_sf"/>
</dbReference>
<reference evidence="2" key="1">
    <citation type="submission" date="2020-05" db="EMBL/GenBank/DDBJ databases">
        <authorList>
            <person name="Chiriac C."/>
            <person name="Salcher M."/>
            <person name="Ghai R."/>
            <person name="Kavagutti S V."/>
        </authorList>
    </citation>
    <scope>NUCLEOTIDE SEQUENCE</scope>
</reference>
<accession>A0A6J6ZGW7</accession>
<evidence type="ECO:0000313" key="2">
    <source>
        <dbReference type="EMBL" id="CAB4819703.1"/>
    </source>
</evidence>
<feature type="domain" description="MIP18 family-like" evidence="1">
    <location>
        <begin position="14"/>
        <end position="90"/>
    </location>
</feature>
<dbReference type="InterPro" id="IPR052339">
    <property type="entry name" value="Fe-S_Maturation_MIP18"/>
</dbReference>
<gene>
    <name evidence="2" type="ORF">UFOPK3204_00073</name>
</gene>
<dbReference type="AlphaFoldDB" id="A0A6J6ZGW7"/>
<protein>
    <submittedName>
        <fullName evidence="2">Unannotated protein</fullName>
    </submittedName>
</protein>
<sequence length="139" mass="14966">MITGPRAVATPSNERIREALDTVVDPCSCAAGRGMGLVQMGLVDQVVIADSGDVRIAISLTSPACMRVGYFVDEIQRILQGVEGVADVEVVFDDGLSWSPDAMATQFDHVLAATRYGFPLPRPSRTRPSTLDDESRVDK</sequence>
<dbReference type="InterPro" id="IPR002744">
    <property type="entry name" value="MIP18-like"/>
</dbReference>
<name>A0A6J6ZGW7_9ZZZZ</name>
<dbReference type="PANTHER" id="PTHR42831">
    <property type="entry name" value="FE-S PROTEIN MATURATION AUXILIARY FACTOR YITW"/>
    <property type="match status" value="1"/>
</dbReference>
<evidence type="ECO:0000259" key="1">
    <source>
        <dbReference type="Pfam" id="PF01883"/>
    </source>
</evidence>
<dbReference type="PANTHER" id="PTHR42831:SF1">
    <property type="entry name" value="FE-S PROTEIN MATURATION AUXILIARY FACTOR YITW"/>
    <property type="match status" value="1"/>
</dbReference>
<dbReference type="EMBL" id="CAFABK010000002">
    <property type="protein sequence ID" value="CAB4819703.1"/>
    <property type="molecule type" value="Genomic_DNA"/>
</dbReference>
<dbReference type="Pfam" id="PF01883">
    <property type="entry name" value="FeS_assembly_P"/>
    <property type="match status" value="1"/>
</dbReference>
<dbReference type="Gene3D" id="3.30.300.130">
    <property type="entry name" value="Fe-S cluster assembly (FSCA)"/>
    <property type="match status" value="1"/>
</dbReference>
<organism evidence="2">
    <name type="scientific">freshwater metagenome</name>
    <dbReference type="NCBI Taxonomy" id="449393"/>
    <lineage>
        <taxon>unclassified sequences</taxon>
        <taxon>metagenomes</taxon>
        <taxon>ecological metagenomes</taxon>
    </lineage>
</organism>
<dbReference type="SUPFAM" id="SSF117916">
    <property type="entry name" value="Fe-S cluster assembly (FSCA) domain-like"/>
    <property type="match status" value="1"/>
</dbReference>